<evidence type="ECO:0000313" key="2">
    <source>
        <dbReference type="EMBL" id="KAJ3473867.1"/>
    </source>
</evidence>
<sequence length="208" mass="23864">MTPQDRRDSEPDSEDECPLYSEEGLGPTSNPDQPKVRNVDFDLEDALKRVHSLPACPPCSRVSRRPREIFQDDLHGFISPEQDADSNQPAEGYPEWTRGRKKQDEVGASTASSGKQDIRSIRRRKKRQFDREVLRKSLTHDRKITSWLSKKNSNAKAHLLNFDFASLSPCKGAYIAHDHKALKTVKPMKILRAKLDLIDWRGMYVHDI</sequence>
<organism evidence="2 3">
    <name type="scientific">Meripilus lineatus</name>
    <dbReference type="NCBI Taxonomy" id="2056292"/>
    <lineage>
        <taxon>Eukaryota</taxon>
        <taxon>Fungi</taxon>
        <taxon>Dikarya</taxon>
        <taxon>Basidiomycota</taxon>
        <taxon>Agaricomycotina</taxon>
        <taxon>Agaricomycetes</taxon>
        <taxon>Polyporales</taxon>
        <taxon>Meripilaceae</taxon>
        <taxon>Meripilus</taxon>
    </lineage>
</organism>
<feature type="region of interest" description="Disordered" evidence="1">
    <location>
        <begin position="77"/>
        <end position="123"/>
    </location>
</feature>
<dbReference type="Proteomes" id="UP001212997">
    <property type="component" value="Unassembled WGS sequence"/>
</dbReference>
<gene>
    <name evidence="2" type="ORF">NLI96_g12784</name>
</gene>
<proteinExistence type="predicted"/>
<accession>A0AAD5UP67</accession>
<comment type="caution">
    <text evidence="2">The sequence shown here is derived from an EMBL/GenBank/DDBJ whole genome shotgun (WGS) entry which is preliminary data.</text>
</comment>
<protein>
    <submittedName>
        <fullName evidence="2">Uncharacterized protein</fullName>
    </submittedName>
</protein>
<evidence type="ECO:0000313" key="3">
    <source>
        <dbReference type="Proteomes" id="UP001212997"/>
    </source>
</evidence>
<dbReference type="EMBL" id="JANAWD010001229">
    <property type="protein sequence ID" value="KAJ3473867.1"/>
    <property type="molecule type" value="Genomic_DNA"/>
</dbReference>
<dbReference type="AlphaFoldDB" id="A0AAD5UP67"/>
<name>A0AAD5UP67_9APHY</name>
<evidence type="ECO:0000256" key="1">
    <source>
        <dbReference type="SAM" id="MobiDB-lite"/>
    </source>
</evidence>
<reference evidence="2" key="1">
    <citation type="submission" date="2022-07" db="EMBL/GenBank/DDBJ databases">
        <title>Genome Sequence of Physisporinus lineatus.</title>
        <authorList>
            <person name="Buettner E."/>
        </authorList>
    </citation>
    <scope>NUCLEOTIDE SEQUENCE</scope>
    <source>
        <strain evidence="2">VT162</strain>
    </source>
</reference>
<feature type="compositionally biased region" description="Basic and acidic residues" evidence="1">
    <location>
        <begin position="1"/>
        <end position="10"/>
    </location>
</feature>
<feature type="region of interest" description="Disordered" evidence="1">
    <location>
        <begin position="1"/>
        <end position="40"/>
    </location>
</feature>
<keyword evidence="3" id="KW-1185">Reference proteome</keyword>